<keyword evidence="6 11" id="KW-0812">Transmembrane</keyword>
<feature type="transmembrane region" description="Helical" evidence="11">
    <location>
        <begin position="42"/>
        <end position="63"/>
    </location>
</feature>
<comment type="similarity">
    <text evidence="2 11">Belongs to the SecG family.</text>
</comment>
<proteinExistence type="inferred from homology"/>
<name>A0A143WRY7_9ENTR</name>
<keyword evidence="10 11" id="KW-0472">Membrane</keyword>
<keyword evidence="4 11" id="KW-0813">Transport</keyword>
<keyword evidence="9 11" id="KW-0811">Translocation</keyword>
<dbReference type="PANTHER" id="PTHR34182">
    <property type="entry name" value="PROTEIN-EXPORT MEMBRANE PROTEIN SECG"/>
    <property type="match status" value="1"/>
</dbReference>
<evidence type="ECO:0000256" key="10">
    <source>
        <dbReference type="ARBA" id="ARBA00023136"/>
    </source>
</evidence>
<evidence type="ECO:0000256" key="2">
    <source>
        <dbReference type="ARBA" id="ARBA00008445"/>
    </source>
</evidence>
<keyword evidence="7 11" id="KW-0653">Protein transport</keyword>
<dbReference type="NCBIfam" id="TIGR00810">
    <property type="entry name" value="secG"/>
    <property type="match status" value="1"/>
</dbReference>
<dbReference type="GO" id="GO:0005886">
    <property type="term" value="C:plasma membrane"/>
    <property type="evidence" value="ECO:0007669"/>
    <property type="project" value="UniProtKB-SubCell"/>
</dbReference>
<evidence type="ECO:0000313" key="13">
    <source>
        <dbReference type="Proteomes" id="UP000095697"/>
    </source>
</evidence>
<reference evidence="13" key="1">
    <citation type="submission" date="2016-01" db="EMBL/GenBank/DDBJ databases">
        <authorList>
            <person name="Husnik F."/>
        </authorList>
    </citation>
    <scope>NUCLEOTIDE SEQUENCE [LARGE SCALE GENOMIC DNA]</scope>
</reference>
<dbReference type="PANTHER" id="PTHR34182:SF1">
    <property type="entry name" value="PROTEIN-EXPORT MEMBRANE PROTEIN SECG"/>
    <property type="match status" value="1"/>
</dbReference>
<keyword evidence="5 11" id="KW-1003">Cell membrane</keyword>
<feature type="transmembrane region" description="Helical" evidence="11">
    <location>
        <begin position="83"/>
        <end position="106"/>
    </location>
</feature>
<evidence type="ECO:0000313" key="12">
    <source>
        <dbReference type="EMBL" id="CUX95659.1"/>
    </source>
</evidence>
<evidence type="ECO:0000256" key="5">
    <source>
        <dbReference type="ARBA" id="ARBA00022475"/>
    </source>
</evidence>
<dbReference type="InterPro" id="IPR004692">
    <property type="entry name" value="SecG"/>
</dbReference>
<dbReference type="Pfam" id="PF03840">
    <property type="entry name" value="SecG"/>
    <property type="match status" value="1"/>
</dbReference>
<keyword evidence="8 11" id="KW-1133">Transmembrane helix</keyword>
<evidence type="ECO:0000256" key="3">
    <source>
        <dbReference type="ARBA" id="ARBA00017876"/>
    </source>
</evidence>
<dbReference type="AlphaFoldDB" id="A0A143WRY7"/>
<dbReference type="Proteomes" id="UP000095697">
    <property type="component" value="Chromosome I"/>
</dbReference>
<accession>A0A143WRY7</accession>
<evidence type="ECO:0000256" key="6">
    <source>
        <dbReference type="ARBA" id="ARBA00022692"/>
    </source>
</evidence>
<dbReference type="KEGG" id="cmik:PMARG_ME00042"/>
<comment type="subcellular location">
    <subcellularLocation>
        <location evidence="1 11">Cell membrane</location>
        <topology evidence="1 11">Multi-pass membrane protein</topology>
    </subcellularLocation>
</comment>
<evidence type="ECO:0000256" key="9">
    <source>
        <dbReference type="ARBA" id="ARBA00023010"/>
    </source>
</evidence>
<evidence type="ECO:0000256" key="4">
    <source>
        <dbReference type="ARBA" id="ARBA00022448"/>
    </source>
</evidence>
<evidence type="ECO:0000256" key="8">
    <source>
        <dbReference type="ARBA" id="ARBA00022989"/>
    </source>
</evidence>
<dbReference type="STRING" id="1778264.PMARG_ME00042"/>
<dbReference type="GO" id="GO:0065002">
    <property type="term" value="P:intracellular protein transmembrane transport"/>
    <property type="evidence" value="ECO:0007669"/>
    <property type="project" value="TreeGrafter"/>
</dbReference>
<protein>
    <recommendedName>
        <fullName evidence="3 11">Protein-export membrane protein SecG</fullName>
    </recommendedName>
</protein>
<evidence type="ECO:0000256" key="1">
    <source>
        <dbReference type="ARBA" id="ARBA00004651"/>
    </source>
</evidence>
<sequence>MATKVSFILKLILIKIEYFRYPLIKRDIYLVIQLRIQNMYRFLLVIFLVISIVLIILIMLQQIKGADVKTSSSVGSTIFSFKTYNKFVTSITFILATLVFVLSLILGNISNKYSKKINGTDLNNVQYKKVNQLKNCKHD</sequence>
<evidence type="ECO:0000256" key="11">
    <source>
        <dbReference type="RuleBase" id="RU365087"/>
    </source>
</evidence>
<evidence type="ECO:0000256" key="7">
    <source>
        <dbReference type="ARBA" id="ARBA00022927"/>
    </source>
</evidence>
<dbReference type="GO" id="GO:0009306">
    <property type="term" value="P:protein secretion"/>
    <property type="evidence" value="ECO:0007669"/>
    <property type="project" value="UniProtKB-UniRule"/>
</dbReference>
<gene>
    <name evidence="12" type="primary">secG</name>
    <name evidence="12" type="ORF">PMARG_ME00042</name>
</gene>
<organism evidence="12 13">
    <name type="scientific">Candidatus Mikella endobia</name>
    <dbReference type="NCBI Taxonomy" id="1778264"/>
    <lineage>
        <taxon>Bacteria</taxon>
        <taxon>Pseudomonadati</taxon>
        <taxon>Pseudomonadota</taxon>
        <taxon>Gammaproteobacteria</taxon>
        <taxon>Enterobacterales</taxon>
        <taxon>Enterobacteriaceae</taxon>
        <taxon>Candidatus Mikella</taxon>
    </lineage>
</organism>
<dbReference type="GO" id="GO:0043952">
    <property type="term" value="P:protein transport by the Sec complex"/>
    <property type="evidence" value="ECO:0007669"/>
    <property type="project" value="TreeGrafter"/>
</dbReference>
<dbReference type="EMBL" id="LN999831">
    <property type="protein sequence ID" value="CUX95659.1"/>
    <property type="molecule type" value="Genomic_DNA"/>
</dbReference>
<comment type="function">
    <text evidence="11">Involved in protein export. Participates in an early event of protein translocation.</text>
</comment>
<dbReference type="PRINTS" id="PR01651">
    <property type="entry name" value="SECGEXPORT"/>
</dbReference>
<keyword evidence="13" id="KW-1185">Reference proteome</keyword>
<dbReference type="GO" id="GO:0015450">
    <property type="term" value="F:protein-transporting ATPase activity"/>
    <property type="evidence" value="ECO:0007669"/>
    <property type="project" value="UniProtKB-UniRule"/>
</dbReference>